<dbReference type="InterPro" id="IPR013595">
    <property type="entry name" value="Pept_S33_TAP-like_C"/>
</dbReference>
<gene>
    <name evidence="3" type="ORF">J5Y09_03485</name>
</gene>
<dbReference type="Pfam" id="PF12146">
    <property type="entry name" value="Hydrolase_4"/>
    <property type="match status" value="1"/>
</dbReference>
<evidence type="ECO:0000313" key="3">
    <source>
        <dbReference type="EMBL" id="MBP0462962.1"/>
    </source>
</evidence>
<dbReference type="GO" id="GO:0016787">
    <property type="term" value="F:hydrolase activity"/>
    <property type="evidence" value="ECO:0007669"/>
    <property type="project" value="UniProtKB-KW"/>
</dbReference>
<evidence type="ECO:0000259" key="2">
    <source>
        <dbReference type="Pfam" id="PF12146"/>
    </source>
</evidence>
<feature type="domain" description="Serine aminopeptidase S33" evidence="2">
    <location>
        <begin position="67"/>
        <end position="172"/>
    </location>
</feature>
<protein>
    <submittedName>
        <fullName evidence="3">Alpha/beta fold hydrolase</fullName>
    </submittedName>
</protein>
<dbReference type="Proteomes" id="UP000680815">
    <property type="component" value="Unassembled WGS sequence"/>
</dbReference>
<keyword evidence="4" id="KW-1185">Reference proteome</keyword>
<feature type="domain" description="Peptidase S33 tripeptidyl aminopeptidase-like C-terminal" evidence="1">
    <location>
        <begin position="200"/>
        <end position="245"/>
    </location>
</feature>
<keyword evidence="3" id="KW-0378">Hydrolase</keyword>
<dbReference type="PANTHER" id="PTHR12277">
    <property type="entry name" value="ALPHA/BETA HYDROLASE DOMAIN-CONTAINING PROTEIN"/>
    <property type="match status" value="1"/>
</dbReference>
<organism evidence="3 4">
    <name type="scientific">Roseomonas nitratireducens</name>
    <dbReference type="NCBI Taxonomy" id="2820810"/>
    <lineage>
        <taxon>Bacteria</taxon>
        <taxon>Pseudomonadati</taxon>
        <taxon>Pseudomonadota</taxon>
        <taxon>Alphaproteobacteria</taxon>
        <taxon>Acetobacterales</taxon>
        <taxon>Roseomonadaceae</taxon>
        <taxon>Roseomonas</taxon>
    </lineage>
</organism>
<sequence length="264" mass="27931">MLTAIAIVAAIPLLLTGALWAGQERLIFLPDPRPLIAPEGWRREVLRTDDGLELGFLVAPGRQGMPVVLHFHGNGGNAGDRSGLGTVLNTAGHGVVLAEYRGYGGNPGRPGEEAFARDAQAMLAWTRQRFPGAPTVLWGESLGTGVVTRLAEGRSDIAAVVLESPFTSVADLARETYPFLPTGLLLRHPFESLSRMPRIAAPVLVVASEADRITPAAHARRMAEAARDGRLVMLPGPAHPAVLNGGTGEGLRAALEFLRGATPR</sequence>
<dbReference type="EMBL" id="JAGIYZ010000002">
    <property type="protein sequence ID" value="MBP0462962.1"/>
    <property type="molecule type" value="Genomic_DNA"/>
</dbReference>
<proteinExistence type="predicted"/>
<evidence type="ECO:0000313" key="4">
    <source>
        <dbReference type="Proteomes" id="UP000680815"/>
    </source>
</evidence>
<name>A0ABS4ANM1_9PROT</name>
<dbReference type="InterPro" id="IPR022742">
    <property type="entry name" value="Hydrolase_4"/>
</dbReference>
<accession>A0ABS4ANM1</accession>
<dbReference type="RefSeq" id="WP_209350347.1">
    <property type="nucleotide sequence ID" value="NZ_JAGIYZ010000002.1"/>
</dbReference>
<comment type="caution">
    <text evidence="3">The sequence shown here is derived from an EMBL/GenBank/DDBJ whole genome shotgun (WGS) entry which is preliminary data.</text>
</comment>
<dbReference type="Pfam" id="PF08386">
    <property type="entry name" value="Abhydrolase_4"/>
    <property type="match status" value="1"/>
</dbReference>
<evidence type="ECO:0000259" key="1">
    <source>
        <dbReference type="Pfam" id="PF08386"/>
    </source>
</evidence>
<dbReference type="InterPro" id="IPR029058">
    <property type="entry name" value="AB_hydrolase_fold"/>
</dbReference>
<dbReference type="Gene3D" id="3.40.50.1820">
    <property type="entry name" value="alpha/beta hydrolase"/>
    <property type="match status" value="2"/>
</dbReference>
<dbReference type="SUPFAM" id="SSF53474">
    <property type="entry name" value="alpha/beta-Hydrolases"/>
    <property type="match status" value="1"/>
</dbReference>
<reference evidence="3 4" key="1">
    <citation type="submission" date="2021-03" db="EMBL/GenBank/DDBJ databases">
        <authorList>
            <person name="So Y."/>
        </authorList>
    </citation>
    <scope>NUCLEOTIDE SEQUENCE [LARGE SCALE GENOMIC DNA]</scope>
    <source>
        <strain evidence="3 4">PWR1</strain>
    </source>
</reference>
<dbReference type="PANTHER" id="PTHR12277:SF81">
    <property type="entry name" value="PROTEIN ABHD13"/>
    <property type="match status" value="1"/>
</dbReference>